<organism evidence="1 2">
    <name type="scientific">Mycena citricolor</name>
    <dbReference type="NCBI Taxonomy" id="2018698"/>
    <lineage>
        <taxon>Eukaryota</taxon>
        <taxon>Fungi</taxon>
        <taxon>Dikarya</taxon>
        <taxon>Basidiomycota</taxon>
        <taxon>Agaricomycotina</taxon>
        <taxon>Agaricomycetes</taxon>
        <taxon>Agaricomycetidae</taxon>
        <taxon>Agaricales</taxon>
        <taxon>Marasmiineae</taxon>
        <taxon>Mycenaceae</taxon>
        <taxon>Mycena</taxon>
    </lineage>
</organism>
<keyword evidence="2" id="KW-1185">Reference proteome</keyword>
<feature type="non-terminal residue" evidence="1">
    <location>
        <position position="83"/>
    </location>
</feature>
<name>A0AAD2Q213_9AGAR</name>
<evidence type="ECO:0000313" key="2">
    <source>
        <dbReference type="Proteomes" id="UP001295794"/>
    </source>
</evidence>
<protein>
    <submittedName>
        <fullName evidence="1">Uncharacterized protein</fullName>
    </submittedName>
</protein>
<proteinExistence type="predicted"/>
<dbReference type="AlphaFoldDB" id="A0AAD2Q213"/>
<feature type="non-terminal residue" evidence="1">
    <location>
        <position position="1"/>
    </location>
</feature>
<gene>
    <name evidence="1" type="ORF">MYCIT1_LOCUS6661</name>
</gene>
<dbReference type="EMBL" id="CAVNYO010000093">
    <property type="protein sequence ID" value="CAK5265572.1"/>
    <property type="molecule type" value="Genomic_DNA"/>
</dbReference>
<dbReference type="Proteomes" id="UP001295794">
    <property type="component" value="Unassembled WGS sequence"/>
</dbReference>
<reference evidence="1" key="1">
    <citation type="submission" date="2023-11" db="EMBL/GenBank/DDBJ databases">
        <authorList>
            <person name="De Vega J J."/>
            <person name="De Vega J J."/>
        </authorList>
    </citation>
    <scope>NUCLEOTIDE SEQUENCE</scope>
</reference>
<comment type="caution">
    <text evidence="1">The sequence shown here is derived from an EMBL/GenBank/DDBJ whole genome shotgun (WGS) entry which is preliminary data.</text>
</comment>
<accession>A0AAD2Q213</accession>
<evidence type="ECO:0000313" key="1">
    <source>
        <dbReference type="EMBL" id="CAK5265572.1"/>
    </source>
</evidence>
<sequence length="83" mass="9867">AQVRLCRMYTARRRLLDLYLARKVCSSMFIRLELYSNLGAETRWNRSMSLIFSLRNTLMRVLPADCFKPISRRPQTFQYALTS</sequence>